<evidence type="ECO:0000256" key="1">
    <source>
        <dbReference type="SAM" id="MobiDB-lite"/>
    </source>
</evidence>
<dbReference type="Pfam" id="PF13399">
    <property type="entry name" value="LytR_C"/>
    <property type="match status" value="1"/>
</dbReference>
<dbReference type="InterPro" id="IPR027381">
    <property type="entry name" value="LytR/CpsA/Psr_C"/>
</dbReference>
<dbReference type="Proteomes" id="UP001501094">
    <property type="component" value="Unassembled WGS sequence"/>
</dbReference>
<keyword evidence="5" id="KW-1185">Reference proteome</keyword>
<dbReference type="Gene3D" id="3.30.70.2390">
    <property type="match status" value="1"/>
</dbReference>
<dbReference type="RefSeq" id="WP_344101270.1">
    <property type="nucleotide sequence ID" value="NZ_BAAANL010000003.1"/>
</dbReference>
<name>A0ABP4ZK23_9MICO</name>
<feature type="transmembrane region" description="Helical" evidence="2">
    <location>
        <begin position="26"/>
        <end position="47"/>
    </location>
</feature>
<accession>A0ABP4ZK23</accession>
<feature type="compositionally biased region" description="Acidic residues" evidence="1">
    <location>
        <begin position="214"/>
        <end position="230"/>
    </location>
</feature>
<feature type="region of interest" description="Disordered" evidence="1">
    <location>
        <begin position="201"/>
        <end position="230"/>
    </location>
</feature>
<protein>
    <recommendedName>
        <fullName evidence="3">LytR/CpsA/Psr regulator C-terminal domain-containing protein</fullName>
    </recommendedName>
</protein>
<evidence type="ECO:0000313" key="4">
    <source>
        <dbReference type="EMBL" id="GAA1858867.1"/>
    </source>
</evidence>
<comment type="caution">
    <text evidence="4">The sequence shown here is derived from an EMBL/GenBank/DDBJ whole genome shotgun (WGS) entry which is preliminary data.</text>
</comment>
<evidence type="ECO:0000313" key="5">
    <source>
        <dbReference type="Proteomes" id="UP001501094"/>
    </source>
</evidence>
<keyword evidence="2" id="KW-1133">Transmembrane helix</keyword>
<organism evidence="4 5">
    <name type="scientific">Myceligenerans crystallogenes</name>
    <dbReference type="NCBI Taxonomy" id="316335"/>
    <lineage>
        <taxon>Bacteria</taxon>
        <taxon>Bacillati</taxon>
        <taxon>Actinomycetota</taxon>
        <taxon>Actinomycetes</taxon>
        <taxon>Micrococcales</taxon>
        <taxon>Promicromonosporaceae</taxon>
        <taxon>Myceligenerans</taxon>
    </lineage>
</organism>
<keyword evidence="2" id="KW-0472">Membrane</keyword>
<proteinExistence type="predicted"/>
<feature type="domain" description="LytR/CpsA/Psr regulator C-terminal" evidence="3">
    <location>
        <begin position="92"/>
        <end position="176"/>
    </location>
</feature>
<keyword evidence="2" id="KW-0812">Transmembrane</keyword>
<gene>
    <name evidence="4" type="ORF">GCM10009751_15390</name>
</gene>
<evidence type="ECO:0000256" key="2">
    <source>
        <dbReference type="SAM" id="Phobius"/>
    </source>
</evidence>
<sequence>MTNPSPDSSYDEARVARRKHEHERQAVVFGVIIAFLAVCGIFALAMFTGSLVGPFQREFTVVGVSQQEEVPAPCLPEVEGQPDGALPLPYANVKVNALNASTSQGVAKAFETVLVERGFTVLELGDASVKLEASELRFGKKGIVAAYTLAAQFPSSRLVLDDRTGETVDLLVGEEFDKPLDVEDVEIAADEPLTNAENCVPASEITPKERLEFDTDVAEEASGEPEVAEG</sequence>
<reference evidence="5" key="1">
    <citation type="journal article" date="2019" name="Int. J. Syst. Evol. Microbiol.">
        <title>The Global Catalogue of Microorganisms (GCM) 10K type strain sequencing project: providing services to taxonomists for standard genome sequencing and annotation.</title>
        <authorList>
            <consortium name="The Broad Institute Genomics Platform"/>
            <consortium name="The Broad Institute Genome Sequencing Center for Infectious Disease"/>
            <person name="Wu L."/>
            <person name="Ma J."/>
        </authorList>
    </citation>
    <scope>NUCLEOTIDE SEQUENCE [LARGE SCALE GENOMIC DNA]</scope>
    <source>
        <strain evidence="5">JCM 14326</strain>
    </source>
</reference>
<evidence type="ECO:0000259" key="3">
    <source>
        <dbReference type="Pfam" id="PF13399"/>
    </source>
</evidence>
<dbReference type="EMBL" id="BAAANL010000003">
    <property type="protein sequence ID" value="GAA1858867.1"/>
    <property type="molecule type" value="Genomic_DNA"/>
</dbReference>